<evidence type="ECO:0000313" key="3">
    <source>
        <dbReference type="RefSeq" id="XP_029290744.1"/>
    </source>
</evidence>
<dbReference type="GeneID" id="115010294"/>
<feature type="signal peptide" evidence="1">
    <location>
        <begin position="1"/>
        <end position="23"/>
    </location>
</feature>
<dbReference type="Pfam" id="PF18744">
    <property type="entry name" value="SNAD1"/>
    <property type="match status" value="1"/>
</dbReference>
<accession>A0A6J2PZE1</accession>
<evidence type="ECO:0000313" key="2">
    <source>
        <dbReference type="Proteomes" id="UP000504630"/>
    </source>
</evidence>
<keyword evidence="1" id="KW-0732">Signal</keyword>
<dbReference type="OrthoDB" id="8954308at2759"/>
<sequence>MALLCWMAVVLAFFLSADNSVDAVDSSRLATLVNGILREYRTPGMFSLAVSIPEDQNRNIEDILQEVFLSDPGDDVKNNNKNEVYVGSRVVAAKVLERSNRGADHAESRVVDHLSELFKKNNSNDFLLFYVYASPCVEKCSSDTHHESILRRINAIREWKSYAVVFSKIFKPRNGQANTEQELSGALQRLGTYQGTEGQIGLNNIFRCDKRNNWMQCNSCLSGNQVQQYCISDPKIQ</sequence>
<keyword evidence="2" id="KW-1185">Reference proteome</keyword>
<proteinExistence type="predicted"/>
<gene>
    <name evidence="3" type="primary">LOC115010294</name>
</gene>
<protein>
    <submittedName>
        <fullName evidence="3">Uncharacterized protein LOC115010294</fullName>
    </submittedName>
</protein>
<dbReference type="InterPro" id="IPR040958">
    <property type="entry name" value="SNAD1"/>
</dbReference>
<dbReference type="Proteomes" id="UP000504630">
    <property type="component" value="Chromosome 1"/>
</dbReference>
<dbReference type="InParanoid" id="A0A6J2PZE1"/>
<reference evidence="3" key="1">
    <citation type="submission" date="2025-08" db="UniProtKB">
        <authorList>
            <consortium name="RefSeq"/>
        </authorList>
    </citation>
    <scope>IDENTIFICATION</scope>
</reference>
<evidence type="ECO:0000256" key="1">
    <source>
        <dbReference type="SAM" id="SignalP"/>
    </source>
</evidence>
<name>A0A6J2PZE1_COTGO</name>
<dbReference type="AlphaFoldDB" id="A0A6J2PZE1"/>
<feature type="chain" id="PRO_5026771599" evidence="1">
    <location>
        <begin position="24"/>
        <end position="237"/>
    </location>
</feature>
<dbReference type="KEGG" id="cgob:115010294"/>
<organism evidence="2 3">
    <name type="scientific">Cottoperca gobio</name>
    <name type="common">Frogmouth</name>
    <name type="synonym">Aphritis gobio</name>
    <dbReference type="NCBI Taxonomy" id="56716"/>
    <lineage>
        <taxon>Eukaryota</taxon>
        <taxon>Metazoa</taxon>
        <taxon>Chordata</taxon>
        <taxon>Craniata</taxon>
        <taxon>Vertebrata</taxon>
        <taxon>Euteleostomi</taxon>
        <taxon>Actinopterygii</taxon>
        <taxon>Neopterygii</taxon>
        <taxon>Teleostei</taxon>
        <taxon>Neoteleostei</taxon>
        <taxon>Acanthomorphata</taxon>
        <taxon>Eupercaria</taxon>
        <taxon>Perciformes</taxon>
        <taxon>Notothenioidei</taxon>
        <taxon>Bovichtidae</taxon>
        <taxon>Cottoperca</taxon>
    </lineage>
</organism>
<dbReference type="RefSeq" id="XP_029290744.1">
    <property type="nucleotide sequence ID" value="XM_029434884.1"/>
</dbReference>